<evidence type="ECO:0000313" key="1">
    <source>
        <dbReference type="EMBL" id="MCF2947261.1"/>
    </source>
</evidence>
<sequence length="49" mass="5766">MQLSNNLDLRTFHNAILEYRSVPQPVLESNIHAFTKNNKKHLTDRYPNS</sequence>
<keyword evidence="2" id="KW-1185">Reference proteome</keyword>
<organism evidence="1 2">
    <name type="scientific">Paraglaciecola algarum</name>
    <dbReference type="NCBI Taxonomy" id="3050085"/>
    <lineage>
        <taxon>Bacteria</taxon>
        <taxon>Pseudomonadati</taxon>
        <taxon>Pseudomonadota</taxon>
        <taxon>Gammaproteobacteria</taxon>
        <taxon>Alteromonadales</taxon>
        <taxon>Alteromonadaceae</taxon>
        <taxon>Paraglaciecola</taxon>
    </lineage>
</organism>
<reference evidence="1 2" key="1">
    <citation type="submission" date="2022-01" db="EMBL/GenBank/DDBJ databases">
        <title>Paraglaciecola sp. G1-23.</title>
        <authorList>
            <person name="Jin M.S."/>
            <person name="Han D.M."/>
            <person name="Kim H.M."/>
            <person name="Jeon C.O."/>
        </authorList>
    </citation>
    <scope>NUCLEOTIDE SEQUENCE [LARGE SCALE GENOMIC DNA]</scope>
    <source>
        <strain evidence="1 2">G1-23</strain>
    </source>
</reference>
<dbReference type="EMBL" id="JAKGAS010000002">
    <property type="protein sequence ID" value="MCF2947261.1"/>
    <property type="molecule type" value="Genomic_DNA"/>
</dbReference>
<dbReference type="RefSeq" id="WP_235310793.1">
    <property type="nucleotide sequence ID" value="NZ_JAKGAS010000002.1"/>
</dbReference>
<evidence type="ECO:0000313" key="2">
    <source>
        <dbReference type="Proteomes" id="UP001521137"/>
    </source>
</evidence>
<dbReference type="Proteomes" id="UP001521137">
    <property type="component" value="Unassembled WGS sequence"/>
</dbReference>
<gene>
    <name evidence="1" type="ORF">L0668_04020</name>
</gene>
<comment type="caution">
    <text evidence="1">The sequence shown here is derived from an EMBL/GenBank/DDBJ whole genome shotgun (WGS) entry which is preliminary data.</text>
</comment>
<name>A0ABS9D6F3_9ALTE</name>
<accession>A0ABS9D6F3</accession>
<proteinExistence type="predicted"/>
<protein>
    <submittedName>
        <fullName evidence="1">Uncharacterized protein</fullName>
    </submittedName>
</protein>